<dbReference type="InterPro" id="IPR050065">
    <property type="entry name" value="GlmU-like"/>
</dbReference>
<evidence type="ECO:0000256" key="12">
    <source>
        <dbReference type="ARBA" id="ARBA00048247"/>
    </source>
</evidence>
<evidence type="ECO:0000256" key="10">
    <source>
        <dbReference type="ARBA" id="ARBA00023268"/>
    </source>
</evidence>
<evidence type="ECO:0000259" key="15">
    <source>
        <dbReference type="Pfam" id="PF25087"/>
    </source>
</evidence>
<evidence type="ECO:0000256" key="13">
    <source>
        <dbReference type="ARBA" id="ARBA00048493"/>
    </source>
</evidence>
<dbReference type="HOGENOM" id="CLU_029499_0_1_2"/>
<evidence type="ECO:0000256" key="8">
    <source>
        <dbReference type="ARBA" id="ARBA00022679"/>
    </source>
</evidence>
<dbReference type="KEGG" id="abi:Aboo_0285"/>
<name>D3TC11_ACIB4</name>
<evidence type="ECO:0000313" key="17">
    <source>
        <dbReference type="Proteomes" id="UP000001400"/>
    </source>
</evidence>
<dbReference type="Gene3D" id="3.90.550.10">
    <property type="entry name" value="Spore Coat Polysaccharide Biosynthesis Protein SpsA, Chain A"/>
    <property type="match status" value="1"/>
</dbReference>
<evidence type="ECO:0000313" key="16">
    <source>
        <dbReference type="EMBL" id="ADD08096.1"/>
    </source>
</evidence>
<dbReference type="AlphaFoldDB" id="D3TC11"/>
<dbReference type="Gene3D" id="2.160.10.10">
    <property type="entry name" value="Hexapeptide repeat proteins"/>
    <property type="match status" value="1"/>
</dbReference>
<comment type="similarity">
    <text evidence="4">In the N-terminal section; belongs to the N-acetylglucosamine-1-phosphate uridyltransferase family.</text>
</comment>
<protein>
    <recommendedName>
        <fullName evidence="7">Bifunctional protein GlmU</fullName>
        <ecNumber evidence="5">2.3.1.157</ecNumber>
        <ecNumber evidence="6">2.7.7.23</ecNumber>
    </recommendedName>
</protein>
<feature type="domain" description="Nucleotidyl transferase" evidence="14">
    <location>
        <begin position="3"/>
        <end position="172"/>
    </location>
</feature>
<comment type="similarity">
    <text evidence="3">In the C-terminal section; belongs to the transferase hexapeptide repeat family.</text>
</comment>
<dbReference type="Pfam" id="PF14602">
    <property type="entry name" value="Hexapep_2"/>
    <property type="match status" value="1"/>
</dbReference>
<comment type="pathway">
    <text evidence="2">Nucleotide-sugar biosynthesis; UDP-N-acetyl-alpha-D-glucosamine biosynthesis; UDP-N-acetyl-alpha-D-glucosamine from N-acetyl-alpha-D-glucosamine 1-phosphate: step 1/1.</text>
</comment>
<dbReference type="PANTHER" id="PTHR43584">
    <property type="entry name" value="NUCLEOTIDYL TRANSFERASE"/>
    <property type="match status" value="1"/>
</dbReference>
<dbReference type="CDD" id="cd04181">
    <property type="entry name" value="NTP_transferase"/>
    <property type="match status" value="1"/>
</dbReference>
<proteinExistence type="inferred from homology"/>
<accession>D3TC11</accession>
<dbReference type="GO" id="GO:0003977">
    <property type="term" value="F:UDP-N-acetylglucosamine diphosphorylase activity"/>
    <property type="evidence" value="ECO:0007669"/>
    <property type="project" value="UniProtKB-EC"/>
</dbReference>
<keyword evidence="9" id="KW-0548">Nucleotidyltransferase</keyword>
<dbReference type="Pfam" id="PF00483">
    <property type="entry name" value="NTP_transferase"/>
    <property type="match status" value="1"/>
</dbReference>
<dbReference type="InterPro" id="IPR011004">
    <property type="entry name" value="Trimer_LpxA-like_sf"/>
</dbReference>
<dbReference type="SUPFAM" id="SSF51161">
    <property type="entry name" value="Trimeric LpxA-like enzymes"/>
    <property type="match status" value="1"/>
</dbReference>
<comment type="catalytic activity">
    <reaction evidence="12">
        <text>alpha-D-glucosamine 1-phosphate + acetyl-CoA = N-acetyl-alpha-D-glucosamine 1-phosphate + CoA + H(+)</text>
        <dbReference type="Rhea" id="RHEA:13725"/>
        <dbReference type="ChEBI" id="CHEBI:15378"/>
        <dbReference type="ChEBI" id="CHEBI:57287"/>
        <dbReference type="ChEBI" id="CHEBI:57288"/>
        <dbReference type="ChEBI" id="CHEBI:57776"/>
        <dbReference type="ChEBI" id="CHEBI:58516"/>
        <dbReference type="EC" id="2.3.1.157"/>
    </reaction>
</comment>
<evidence type="ECO:0000256" key="6">
    <source>
        <dbReference type="ARBA" id="ARBA00012457"/>
    </source>
</evidence>
<sequence>MRAIILAAGEGIRLRPLTTYMPKVMLPVGNKPILEYIIESLHENSIKDITIVVGYKSDKIKQYFGNGSDFGVHIDYVEQKKQLGTAHALYQARIEEEFLLFFGDNIVGEKCVKELLNTKINTIIGAHSNKTSVYGIVENVNGKIKIVRKSWDGEAIAFTGMGHFDGEIFRIIEGKMKEGIYNLPEILNEMNVNLRIANCEWKDAIYPWDLIELNSYSLRRNVRKLAGKIEESTIIGNVEIGENTRIGAGSYIRGNVKIGKNCEIGPNCVIIGDTSIGDGVRIGALSYVENSLIMNDTSIGEGAYLKDSVIGREAWLGVRFTGLSGRTRKIMREEVIDINGGIIVGDGAYIGSSVIIDPGVVVGSNAKIEALKVLKDDVANGERVV</sequence>
<dbReference type="InterPro" id="IPR029044">
    <property type="entry name" value="Nucleotide-diphossugar_trans"/>
</dbReference>
<dbReference type="Proteomes" id="UP000001400">
    <property type="component" value="Chromosome"/>
</dbReference>
<dbReference type="GO" id="GO:0019134">
    <property type="term" value="F:glucosamine-1-phosphate N-acetyltransferase activity"/>
    <property type="evidence" value="ECO:0007669"/>
    <property type="project" value="UniProtKB-EC"/>
</dbReference>
<comment type="pathway">
    <text evidence="1">Nucleotide-sugar biosynthesis; UDP-N-acetyl-alpha-D-glucosamine biosynthesis; N-acetyl-alpha-D-glucosamine 1-phosphate from alpha-D-glucosamine 6-phosphate (route II): step 2/2.</text>
</comment>
<evidence type="ECO:0000256" key="1">
    <source>
        <dbReference type="ARBA" id="ARBA00005166"/>
    </source>
</evidence>
<feature type="domain" description="Mannose-1-phosphate guanyltransferase C-terminal" evidence="15">
    <location>
        <begin position="252"/>
        <end position="317"/>
    </location>
</feature>
<dbReference type="Pfam" id="PF25087">
    <property type="entry name" value="GMPPB_C"/>
    <property type="match status" value="1"/>
</dbReference>
<dbReference type="InterPro" id="IPR056729">
    <property type="entry name" value="GMPPB_C"/>
</dbReference>
<dbReference type="EMBL" id="CP001941">
    <property type="protein sequence ID" value="ADD08096.1"/>
    <property type="molecule type" value="Genomic_DNA"/>
</dbReference>
<evidence type="ECO:0000256" key="2">
    <source>
        <dbReference type="ARBA" id="ARBA00005208"/>
    </source>
</evidence>
<dbReference type="InterPro" id="IPR001451">
    <property type="entry name" value="Hexapep"/>
</dbReference>
<evidence type="ECO:0000259" key="14">
    <source>
        <dbReference type="Pfam" id="PF00483"/>
    </source>
</evidence>
<dbReference type="EC" id="2.3.1.157" evidence="5"/>
<organism evidence="16 17">
    <name type="scientific">Aciduliprofundum boonei (strain DSM 19572 / T469)</name>
    <dbReference type="NCBI Taxonomy" id="439481"/>
    <lineage>
        <taxon>Archaea</taxon>
        <taxon>Methanobacteriati</taxon>
        <taxon>Thermoplasmatota</taxon>
        <taxon>DHVE2 group</taxon>
        <taxon>Candidatus Aciduliprofundum</taxon>
    </lineage>
</organism>
<dbReference type="OrthoDB" id="15372at2157"/>
<evidence type="ECO:0000256" key="4">
    <source>
        <dbReference type="ARBA" id="ARBA00007947"/>
    </source>
</evidence>
<gene>
    <name evidence="16" type="ordered locus">Aboo_0285</name>
</gene>
<dbReference type="PANTHER" id="PTHR43584:SF8">
    <property type="entry name" value="N-ACETYLMURAMATE ALPHA-1-PHOSPHATE URIDYLYLTRANSFERASE"/>
    <property type="match status" value="1"/>
</dbReference>
<keyword evidence="17" id="KW-1185">Reference proteome</keyword>
<evidence type="ECO:0000256" key="11">
    <source>
        <dbReference type="ARBA" id="ARBA00023315"/>
    </source>
</evidence>
<dbReference type="EC" id="2.7.7.23" evidence="6"/>
<keyword evidence="8 16" id="KW-0808">Transferase</keyword>
<keyword evidence="10" id="KW-0511">Multifunctional enzyme</keyword>
<evidence type="ECO:0000256" key="3">
    <source>
        <dbReference type="ARBA" id="ARBA00007707"/>
    </source>
</evidence>
<evidence type="ECO:0000256" key="9">
    <source>
        <dbReference type="ARBA" id="ARBA00022695"/>
    </source>
</evidence>
<dbReference type="RefSeq" id="WP_012997094.1">
    <property type="nucleotide sequence ID" value="NC_013926.1"/>
</dbReference>
<dbReference type="InterPro" id="IPR005835">
    <property type="entry name" value="NTP_transferase_dom"/>
</dbReference>
<reference evidence="16" key="1">
    <citation type="submission" date="2010-02" db="EMBL/GenBank/DDBJ databases">
        <title>Complete sequence of Aciduliprofundum boonei T469.</title>
        <authorList>
            <consortium name="US DOE Joint Genome Institute"/>
            <person name="Lucas S."/>
            <person name="Copeland A."/>
            <person name="Lapidus A."/>
            <person name="Cheng J.-F."/>
            <person name="Bruce D."/>
            <person name="Goodwin L."/>
            <person name="Pitluck S."/>
            <person name="Saunders E."/>
            <person name="Detter J.C."/>
            <person name="Han C."/>
            <person name="Tapia R."/>
            <person name="Land M."/>
            <person name="Hauser L."/>
            <person name="Kyrpides N."/>
            <person name="Mikhailova N."/>
            <person name="Flores G."/>
            <person name="Reysenbach A.-L."/>
            <person name="Woyke T."/>
        </authorList>
    </citation>
    <scope>NUCLEOTIDE SEQUENCE</scope>
    <source>
        <strain evidence="16">T469</strain>
    </source>
</reference>
<dbReference type="SUPFAM" id="SSF53448">
    <property type="entry name" value="Nucleotide-diphospho-sugar transferases"/>
    <property type="match status" value="1"/>
</dbReference>
<evidence type="ECO:0000256" key="5">
    <source>
        <dbReference type="ARBA" id="ARBA00012225"/>
    </source>
</evidence>
<comment type="catalytic activity">
    <reaction evidence="13">
        <text>N-acetyl-alpha-D-glucosamine 1-phosphate + UTP + H(+) = UDP-N-acetyl-alpha-D-glucosamine + diphosphate</text>
        <dbReference type="Rhea" id="RHEA:13509"/>
        <dbReference type="ChEBI" id="CHEBI:15378"/>
        <dbReference type="ChEBI" id="CHEBI:33019"/>
        <dbReference type="ChEBI" id="CHEBI:46398"/>
        <dbReference type="ChEBI" id="CHEBI:57705"/>
        <dbReference type="ChEBI" id="CHEBI:57776"/>
        <dbReference type="EC" id="2.7.7.23"/>
    </reaction>
</comment>
<evidence type="ECO:0000256" key="7">
    <source>
        <dbReference type="ARBA" id="ARBA00013414"/>
    </source>
</evidence>
<dbReference type="GeneID" id="8827227"/>
<keyword evidence="11" id="KW-0012">Acyltransferase</keyword>